<feature type="transmembrane region" description="Helical" evidence="4">
    <location>
        <begin position="89"/>
        <end position="112"/>
    </location>
</feature>
<dbReference type="GO" id="GO:0016020">
    <property type="term" value="C:membrane"/>
    <property type="evidence" value="ECO:0007669"/>
    <property type="project" value="UniProtKB-SubCell"/>
</dbReference>
<evidence type="ECO:0000256" key="4">
    <source>
        <dbReference type="SAM" id="Phobius"/>
    </source>
</evidence>
<proteinExistence type="inferred from homology"/>
<dbReference type="Gene3D" id="1.20.1250.20">
    <property type="entry name" value="MFS general substrate transporter like domains"/>
    <property type="match status" value="2"/>
</dbReference>
<evidence type="ECO:0000256" key="1">
    <source>
        <dbReference type="ARBA" id="ARBA00004141"/>
    </source>
</evidence>
<organism evidence="5 6">
    <name type="scientific">Boletus reticuloceps</name>
    <dbReference type="NCBI Taxonomy" id="495285"/>
    <lineage>
        <taxon>Eukaryota</taxon>
        <taxon>Fungi</taxon>
        <taxon>Dikarya</taxon>
        <taxon>Basidiomycota</taxon>
        <taxon>Agaricomycotina</taxon>
        <taxon>Agaricomycetes</taxon>
        <taxon>Agaricomycetidae</taxon>
        <taxon>Boletales</taxon>
        <taxon>Boletineae</taxon>
        <taxon>Boletaceae</taxon>
        <taxon>Boletoideae</taxon>
        <taxon>Boletus</taxon>
    </lineage>
</organism>
<reference evidence="5" key="1">
    <citation type="submission" date="2021-03" db="EMBL/GenBank/DDBJ databases">
        <title>Evolutionary innovations through gain and loss of genes in the ectomycorrhizal Boletales.</title>
        <authorList>
            <person name="Wu G."/>
            <person name="Miyauchi S."/>
            <person name="Morin E."/>
            <person name="Yang Z.-L."/>
            <person name="Xu J."/>
            <person name="Martin F.M."/>
        </authorList>
    </citation>
    <scope>NUCLEOTIDE SEQUENCE</scope>
    <source>
        <strain evidence="5">BR01</strain>
    </source>
</reference>
<dbReference type="InterPro" id="IPR036259">
    <property type="entry name" value="MFS_trans_sf"/>
</dbReference>
<dbReference type="InterPro" id="IPR011701">
    <property type="entry name" value="MFS"/>
</dbReference>
<feature type="transmembrane region" description="Helical" evidence="4">
    <location>
        <begin position="180"/>
        <end position="200"/>
    </location>
</feature>
<keyword evidence="4" id="KW-0472">Membrane</keyword>
<keyword evidence="4" id="KW-0812">Transmembrane</keyword>
<dbReference type="SUPFAM" id="SSF103473">
    <property type="entry name" value="MFS general substrate transporter"/>
    <property type="match status" value="1"/>
</dbReference>
<accession>A0A8I2YK81</accession>
<dbReference type="EMBL" id="JAGFBS010000025">
    <property type="protein sequence ID" value="KAG6372763.1"/>
    <property type="molecule type" value="Genomic_DNA"/>
</dbReference>
<evidence type="ECO:0000313" key="6">
    <source>
        <dbReference type="Proteomes" id="UP000683000"/>
    </source>
</evidence>
<dbReference type="AlphaFoldDB" id="A0A8I2YK81"/>
<name>A0A8I2YK81_9AGAM</name>
<evidence type="ECO:0000256" key="3">
    <source>
        <dbReference type="SAM" id="MobiDB-lite"/>
    </source>
</evidence>
<sequence>MADIEKQTSLPTRHSSLEGTTCESSSRNSTLKPETSSIPAADDSDNAHSRLRAWLAVFGGFLALFCSFGQLTAFGAFQTWYSGHQLASMSLFGISWIGSLQLWMFFFMGGPIGCVFDAYGPTPILCSGSLILVASLILTSISVQYYQYLLAQGLVFGMGVAMLFYPTMACVATHFNEYRATAIGIVSAGSGCGGVLYPIMLRYLFSKFGFGWAVRFSALVTAVMCAVVVLTVRLQRPINKRTGIVLEVQTIQDRRFLLLVVGSFFVCLGMFTPYFYISDYAQSRHMSSKAAFCVLSIMNAGSVFGRIAPAWLSDKIGRFNLLCPCAFLSGLTCLVFWMFGEGPISIIVFAALYGFLSGAVISVVNPCVSQISHMREIGTRIGALYTLISVPCVSFTFI</sequence>
<dbReference type="GO" id="GO:0022857">
    <property type="term" value="F:transmembrane transporter activity"/>
    <property type="evidence" value="ECO:0007669"/>
    <property type="project" value="InterPro"/>
</dbReference>
<evidence type="ECO:0000313" key="5">
    <source>
        <dbReference type="EMBL" id="KAG6372763.1"/>
    </source>
</evidence>
<protein>
    <submittedName>
        <fullName evidence="5">MFS general substrate transporter</fullName>
    </submittedName>
</protein>
<gene>
    <name evidence="5" type="ORF">JVT61DRAFT_7161</name>
</gene>
<comment type="subcellular location">
    <subcellularLocation>
        <location evidence="1">Membrane</location>
        <topology evidence="1">Multi-pass membrane protein</topology>
    </subcellularLocation>
</comment>
<dbReference type="InterPro" id="IPR050327">
    <property type="entry name" value="Proton-linked_MCT"/>
</dbReference>
<feature type="transmembrane region" description="Helical" evidence="4">
    <location>
        <begin position="256"/>
        <end position="277"/>
    </location>
</feature>
<dbReference type="PANTHER" id="PTHR11360">
    <property type="entry name" value="MONOCARBOXYLATE TRANSPORTER"/>
    <property type="match status" value="1"/>
</dbReference>
<keyword evidence="6" id="KW-1185">Reference proteome</keyword>
<dbReference type="Pfam" id="PF07690">
    <property type="entry name" value="MFS_1"/>
    <property type="match status" value="1"/>
</dbReference>
<feature type="transmembrane region" description="Helical" evidence="4">
    <location>
        <begin position="149"/>
        <end position="168"/>
    </location>
</feature>
<feature type="transmembrane region" description="Helical" evidence="4">
    <location>
        <begin position="346"/>
        <end position="365"/>
    </location>
</feature>
<feature type="transmembrane region" description="Helical" evidence="4">
    <location>
        <begin position="319"/>
        <end position="340"/>
    </location>
</feature>
<feature type="transmembrane region" description="Helical" evidence="4">
    <location>
        <begin position="212"/>
        <end position="235"/>
    </location>
</feature>
<dbReference type="PANTHER" id="PTHR11360:SF177">
    <property type="entry name" value="RIBOFLAVIN TRANSPORTER MCH5"/>
    <property type="match status" value="1"/>
</dbReference>
<dbReference type="Proteomes" id="UP000683000">
    <property type="component" value="Unassembled WGS sequence"/>
</dbReference>
<dbReference type="OrthoDB" id="6509908at2759"/>
<feature type="region of interest" description="Disordered" evidence="3">
    <location>
        <begin position="1"/>
        <end position="44"/>
    </location>
</feature>
<feature type="transmembrane region" description="Helical" evidence="4">
    <location>
        <begin position="289"/>
        <end position="307"/>
    </location>
</feature>
<keyword evidence="4" id="KW-1133">Transmembrane helix</keyword>
<evidence type="ECO:0000256" key="2">
    <source>
        <dbReference type="ARBA" id="ARBA00006727"/>
    </source>
</evidence>
<comment type="caution">
    <text evidence="5">The sequence shown here is derived from an EMBL/GenBank/DDBJ whole genome shotgun (WGS) entry which is preliminary data.</text>
</comment>
<feature type="transmembrane region" description="Helical" evidence="4">
    <location>
        <begin position="53"/>
        <end position="77"/>
    </location>
</feature>
<comment type="similarity">
    <text evidence="2">Belongs to the major facilitator superfamily. Monocarboxylate porter (TC 2.A.1.13) family.</text>
</comment>
<feature type="transmembrane region" description="Helical" evidence="4">
    <location>
        <begin position="124"/>
        <end position="143"/>
    </location>
</feature>
<feature type="compositionally biased region" description="Polar residues" evidence="3">
    <location>
        <begin position="7"/>
        <end position="38"/>
    </location>
</feature>